<accession>A0A8S5T2L1</accession>
<dbReference type="SUPFAM" id="SSF53300">
    <property type="entry name" value="vWA-like"/>
    <property type="match status" value="1"/>
</dbReference>
<name>A0A8S5T2L1_9CAUD</name>
<dbReference type="InterPro" id="IPR036465">
    <property type="entry name" value="vWFA_dom_sf"/>
</dbReference>
<protein>
    <recommendedName>
        <fullName evidence="4">DUF2828 family protein</fullName>
    </recommendedName>
</protein>
<dbReference type="Gene3D" id="3.40.50.410">
    <property type="entry name" value="von Willebrand factor, type A domain"/>
    <property type="match status" value="1"/>
</dbReference>
<dbReference type="InterPro" id="IPR056690">
    <property type="entry name" value="DUF7788"/>
</dbReference>
<dbReference type="PANTHER" id="PTHR31373">
    <property type="entry name" value="OS06G0652100 PROTEIN"/>
    <property type="match status" value="1"/>
</dbReference>
<proteinExistence type="predicted"/>
<feature type="domain" description="DUF7788" evidence="2">
    <location>
        <begin position="297"/>
        <end position="481"/>
    </location>
</feature>
<dbReference type="PIRSF" id="PIRSF015417">
    <property type="entry name" value="T31B5_30_vWA"/>
    <property type="match status" value="1"/>
</dbReference>
<evidence type="ECO:0000259" key="2">
    <source>
        <dbReference type="Pfam" id="PF25043"/>
    </source>
</evidence>
<dbReference type="PANTHER" id="PTHR31373:SF27">
    <property type="entry name" value="TROVE DOMAIN-CONTAINING PROTEIN"/>
    <property type="match status" value="1"/>
</dbReference>
<dbReference type="InterPro" id="IPR058580">
    <property type="entry name" value="DUF2828"/>
</dbReference>
<feature type="domain" description="DUF2828" evidence="1">
    <location>
        <begin position="15"/>
        <end position="82"/>
    </location>
</feature>
<dbReference type="InterPro" id="IPR011205">
    <property type="entry name" value="UCP015417_vWA"/>
</dbReference>
<feature type="domain" description="DUF2828" evidence="1">
    <location>
        <begin position="174"/>
        <end position="279"/>
    </location>
</feature>
<dbReference type="Pfam" id="PF25043">
    <property type="entry name" value="DUF7788"/>
    <property type="match status" value="1"/>
</dbReference>
<dbReference type="Pfam" id="PF11443">
    <property type="entry name" value="DUF2828"/>
    <property type="match status" value="2"/>
</dbReference>
<reference evidence="3" key="1">
    <citation type="journal article" date="2021" name="Proc. Natl. Acad. Sci. U.S.A.">
        <title>A Catalog of Tens of Thousands of Viruses from Human Metagenomes Reveals Hidden Associations with Chronic Diseases.</title>
        <authorList>
            <person name="Tisza M.J."/>
            <person name="Buck C.B."/>
        </authorList>
    </citation>
    <scope>NUCLEOTIDE SEQUENCE</scope>
    <source>
        <strain evidence="3">CtqfO1</strain>
    </source>
</reference>
<evidence type="ECO:0000313" key="3">
    <source>
        <dbReference type="EMBL" id="DAF57497.1"/>
    </source>
</evidence>
<dbReference type="EMBL" id="BK032734">
    <property type="protein sequence ID" value="DAF57497.1"/>
    <property type="molecule type" value="Genomic_DNA"/>
</dbReference>
<sequence>MDFMKMIENDEKSVTENGAVGFKTSGSKLVDLNFQVPSFRKTIDKDLFKQALNEDEKLTLKWLLYLRDVREGIGERKSFRDFVLELISYDVDLANIFIKEVDIAEYGRWDDYVDIAYRTDNDFIRNMILDKIDKQLVNDMQDMDDKKSVSLLAKWLPSINASSKETCAKAKMICNYLGMLKSEYRKILSELRAYIDVVERKMSENEWGEIDYSAVPSKANVNYRNAFERHDGERREKYLESLKKGETKINANAMFLHDIVHAYAEFGEWCAVHKDYDETLEQLWKAQDKCNGFSDTVVVRDGSGSMTVPVDKSGLTALEVADAITLYCAENNEGAFKDKFITFSSWAKLIDVSHLDNLHDKLKYLAKYDDISSTNIESVFDLILDTAVKNGVSQEDMPKTVLIVSDMEFNMAQGYYNEKGNKALFETIAEKYKKEGYKLPKLVFWNVNSRTNTVPLTQNENGVILISGFSKNLMDMVMSSELDPYKALVKQLNLPRYEIVDKIFEIRVDNSKKMW</sequence>
<organism evidence="3">
    <name type="scientific">Myoviridae sp. ctqfO1</name>
    <dbReference type="NCBI Taxonomy" id="2827710"/>
    <lineage>
        <taxon>Viruses</taxon>
        <taxon>Duplodnaviria</taxon>
        <taxon>Heunggongvirae</taxon>
        <taxon>Uroviricota</taxon>
        <taxon>Caudoviricetes</taxon>
    </lineage>
</organism>
<evidence type="ECO:0008006" key="4">
    <source>
        <dbReference type="Google" id="ProtNLM"/>
    </source>
</evidence>
<evidence type="ECO:0000259" key="1">
    <source>
        <dbReference type="Pfam" id="PF11443"/>
    </source>
</evidence>